<dbReference type="Gene3D" id="1.20.120.450">
    <property type="entry name" value="dinb family like domain"/>
    <property type="match status" value="1"/>
</dbReference>
<accession>A0ABY6MN23</accession>
<evidence type="ECO:0000313" key="2">
    <source>
        <dbReference type="EMBL" id="UZD23604.1"/>
    </source>
</evidence>
<dbReference type="SUPFAM" id="SSF109854">
    <property type="entry name" value="DinB/YfiT-like putative metalloenzymes"/>
    <property type="match status" value="1"/>
</dbReference>
<dbReference type="InterPro" id="IPR024775">
    <property type="entry name" value="DinB-like"/>
</dbReference>
<reference evidence="2" key="1">
    <citation type="submission" date="2022-10" db="EMBL/GenBank/DDBJ databases">
        <title>Algoriphagus sp. a novel bacteria isolate from halophytes salicornia europaea.</title>
        <authorList>
            <person name="Peng Y."/>
            <person name="Jiang L."/>
            <person name="Lee J."/>
        </authorList>
    </citation>
    <scope>NUCLEOTIDE SEQUENCE</scope>
    <source>
        <strain evidence="2">TR-M5</strain>
    </source>
</reference>
<dbReference type="Proteomes" id="UP001163156">
    <property type="component" value="Chromosome"/>
</dbReference>
<name>A0ABY6MN23_9BACT</name>
<evidence type="ECO:0000259" key="1">
    <source>
        <dbReference type="Pfam" id="PF12867"/>
    </source>
</evidence>
<evidence type="ECO:0000313" key="3">
    <source>
        <dbReference type="Proteomes" id="UP001163156"/>
    </source>
</evidence>
<proteinExistence type="predicted"/>
<feature type="domain" description="DinB-like" evidence="1">
    <location>
        <begin position="31"/>
        <end position="166"/>
    </location>
</feature>
<organism evidence="2 3">
    <name type="scientific">Algoriphagus halophytocola</name>
    <dbReference type="NCBI Taxonomy" id="2991499"/>
    <lineage>
        <taxon>Bacteria</taxon>
        <taxon>Pseudomonadati</taxon>
        <taxon>Bacteroidota</taxon>
        <taxon>Cytophagia</taxon>
        <taxon>Cytophagales</taxon>
        <taxon>Cyclobacteriaceae</taxon>
        <taxon>Algoriphagus</taxon>
    </lineage>
</organism>
<dbReference type="InterPro" id="IPR034660">
    <property type="entry name" value="DinB/YfiT-like"/>
</dbReference>
<keyword evidence="3" id="KW-1185">Reference proteome</keyword>
<protein>
    <submittedName>
        <fullName evidence="2">DinB family protein</fullName>
    </submittedName>
</protein>
<gene>
    <name evidence="2" type="ORF">OM944_03735</name>
</gene>
<dbReference type="RefSeq" id="WP_264810158.1">
    <property type="nucleotide sequence ID" value="NZ_CP110226.1"/>
</dbReference>
<dbReference type="Pfam" id="PF12867">
    <property type="entry name" value="DinB_2"/>
    <property type="match status" value="1"/>
</dbReference>
<dbReference type="EMBL" id="CP110226">
    <property type="protein sequence ID" value="UZD23604.1"/>
    <property type="molecule type" value="Genomic_DNA"/>
</dbReference>
<sequence length="171" mass="19243">MKTIEQPKEGDYSAFFSTYLKQTSGNNYEEQLLEQTDHLVQFFSSKADGWVDQPYELGKWTPKEVLGHIIDTERIMAFRALCIARGEKASLPGFDQDPYVVNGKFGKVSIADLLDNFVAQRLSLISMLKILPDGSLDLVGSADGNSITPRALLWIIPGHFAHHLQILRARY</sequence>